<reference evidence="4 5" key="1">
    <citation type="submission" date="2021-07" db="EMBL/GenBank/DDBJ databases">
        <title>The draft genome sequence of Sphingomicrobium sp. B8.</title>
        <authorList>
            <person name="Mu L."/>
        </authorList>
    </citation>
    <scope>NUCLEOTIDE SEQUENCE [LARGE SCALE GENOMIC DNA]</scope>
    <source>
        <strain evidence="4 5">B8</strain>
    </source>
</reference>
<feature type="transmembrane region" description="Helical" evidence="2">
    <location>
        <begin position="118"/>
        <end position="136"/>
    </location>
</feature>
<proteinExistence type="predicted"/>
<comment type="caution">
    <text evidence="4">The sequence shown here is derived from an EMBL/GenBank/DDBJ whole genome shotgun (WGS) entry which is preliminary data.</text>
</comment>
<name>A0ABS6V7N6_9SPHN</name>
<dbReference type="InterPro" id="IPR000160">
    <property type="entry name" value="GGDEF_dom"/>
</dbReference>
<feature type="transmembrane region" description="Helical" evidence="2">
    <location>
        <begin position="6"/>
        <end position="27"/>
    </location>
</feature>
<evidence type="ECO:0000259" key="3">
    <source>
        <dbReference type="PROSITE" id="PS50887"/>
    </source>
</evidence>
<dbReference type="PANTHER" id="PTHR45138">
    <property type="entry name" value="REGULATORY COMPONENTS OF SENSORY TRANSDUCTION SYSTEM"/>
    <property type="match status" value="1"/>
</dbReference>
<evidence type="ECO:0000313" key="5">
    <source>
        <dbReference type="Proteomes" id="UP000698028"/>
    </source>
</evidence>
<protein>
    <recommendedName>
        <fullName evidence="1">diguanylate cyclase</fullName>
        <ecNumber evidence="1">2.7.7.65</ecNumber>
    </recommendedName>
</protein>
<feature type="transmembrane region" description="Helical" evidence="2">
    <location>
        <begin position="148"/>
        <end position="170"/>
    </location>
</feature>
<gene>
    <name evidence="4" type="ORF">KTQ36_09825</name>
</gene>
<keyword evidence="2" id="KW-0812">Transmembrane</keyword>
<feature type="transmembrane region" description="Helical" evidence="2">
    <location>
        <begin position="89"/>
        <end position="106"/>
    </location>
</feature>
<keyword evidence="5" id="KW-1185">Reference proteome</keyword>
<evidence type="ECO:0000256" key="2">
    <source>
        <dbReference type="SAM" id="Phobius"/>
    </source>
</evidence>
<evidence type="ECO:0000256" key="1">
    <source>
        <dbReference type="ARBA" id="ARBA00012528"/>
    </source>
</evidence>
<dbReference type="EC" id="2.7.7.65" evidence="1"/>
<dbReference type="PROSITE" id="PS50887">
    <property type="entry name" value="GGDEF"/>
    <property type="match status" value="1"/>
</dbReference>
<dbReference type="Pfam" id="PF00990">
    <property type="entry name" value="GGDEF"/>
    <property type="match status" value="1"/>
</dbReference>
<dbReference type="NCBIfam" id="TIGR00254">
    <property type="entry name" value="GGDEF"/>
    <property type="match status" value="1"/>
</dbReference>
<keyword evidence="2" id="KW-0472">Membrane</keyword>
<dbReference type="RefSeq" id="WP_218633484.1">
    <property type="nucleotide sequence ID" value="NZ_JAHVAH010000001.1"/>
</dbReference>
<keyword evidence="2" id="KW-1133">Transmembrane helix</keyword>
<feature type="transmembrane region" description="Helical" evidence="2">
    <location>
        <begin position="34"/>
        <end position="55"/>
    </location>
</feature>
<feature type="domain" description="GGDEF" evidence="3">
    <location>
        <begin position="245"/>
        <end position="377"/>
    </location>
</feature>
<feature type="transmembrane region" description="Helical" evidence="2">
    <location>
        <begin position="61"/>
        <end position="82"/>
    </location>
</feature>
<dbReference type="SMART" id="SM00267">
    <property type="entry name" value="GGDEF"/>
    <property type="match status" value="1"/>
</dbReference>
<dbReference type="InterPro" id="IPR050469">
    <property type="entry name" value="Diguanylate_Cyclase"/>
</dbReference>
<feature type="transmembrane region" description="Helical" evidence="2">
    <location>
        <begin position="185"/>
        <end position="208"/>
    </location>
</feature>
<dbReference type="PANTHER" id="PTHR45138:SF9">
    <property type="entry name" value="DIGUANYLATE CYCLASE DGCM-RELATED"/>
    <property type="match status" value="1"/>
</dbReference>
<dbReference type="CDD" id="cd01949">
    <property type="entry name" value="GGDEF"/>
    <property type="match status" value="1"/>
</dbReference>
<organism evidence="4 5">
    <name type="scientific">Sphingomicrobium clamense</name>
    <dbReference type="NCBI Taxonomy" id="2851013"/>
    <lineage>
        <taxon>Bacteria</taxon>
        <taxon>Pseudomonadati</taxon>
        <taxon>Pseudomonadota</taxon>
        <taxon>Alphaproteobacteria</taxon>
        <taxon>Sphingomonadales</taxon>
        <taxon>Sphingomonadaceae</taxon>
        <taxon>Sphingomicrobium</taxon>
    </lineage>
</organism>
<dbReference type="EMBL" id="JAHVAH010000001">
    <property type="protein sequence ID" value="MBW0145589.1"/>
    <property type="molecule type" value="Genomic_DNA"/>
</dbReference>
<accession>A0ABS6V7N6</accession>
<sequence>MIDSAIFLLVVPGFFLVLALILALLAIEDRGRKSAIWGAAAFLVAGIGAIVDLFRPPGDEWLKWLTLTIHFATLLLLSKAFLVRKRSPLPGPAIATLAIPILYFPLFGVDHSENTRTIAVQIAAFILTASVVWQLVRTRGDALIDKIAIAVLGFGSVTYLVRIFVFGAFVTEDSAGRFFDDTYNIVFHLTSAAFGLLAGLALLVAIGVDTVLEHARKSAIDPLTGLGNRRALDDAIDMEGRRKWRCGGVIAIDMDHFKSVNDRFGHPEGDRLLVAVAKALEKRIGECGHLCRLGGEEFMALIEQEHKERLEELAVAAHEAIGDVSLDGPLAGYQPSASVGFHVRNAGATLTEAMRLADQALYRAKGLGRDCVVGARHANGVTVMTEALEKSA</sequence>
<evidence type="ECO:0000313" key="4">
    <source>
        <dbReference type="EMBL" id="MBW0145589.1"/>
    </source>
</evidence>
<dbReference type="Proteomes" id="UP000698028">
    <property type="component" value="Unassembled WGS sequence"/>
</dbReference>